<reference evidence="3" key="1">
    <citation type="submission" date="2020-01" db="EMBL/GenBank/DDBJ databases">
        <title>'Steroidobacter agaridevorans' sp. nov., agar-degrading bacteria isolated from rhizosphere soils.</title>
        <authorList>
            <person name="Ikenaga M."/>
            <person name="Kataoka M."/>
            <person name="Murouchi A."/>
            <person name="Katsuragi S."/>
            <person name="Sakai M."/>
        </authorList>
    </citation>
    <scope>NUCLEOTIDE SEQUENCE [LARGE SCALE GENOMIC DNA]</scope>
    <source>
        <strain evidence="3">YU21-B</strain>
    </source>
</reference>
<organism evidence="2 3">
    <name type="scientific">Steroidobacter agaridevorans</name>
    <dbReference type="NCBI Taxonomy" id="2695856"/>
    <lineage>
        <taxon>Bacteria</taxon>
        <taxon>Pseudomonadati</taxon>
        <taxon>Pseudomonadota</taxon>
        <taxon>Gammaproteobacteria</taxon>
        <taxon>Steroidobacterales</taxon>
        <taxon>Steroidobacteraceae</taxon>
        <taxon>Steroidobacter</taxon>
    </lineage>
</organism>
<evidence type="ECO:0000313" key="2">
    <source>
        <dbReference type="EMBL" id="GFE78168.1"/>
    </source>
</evidence>
<proteinExistence type="predicted"/>
<sequence>MQSLLLSVDPFRRVVRYTAARREHRLGGNVMFRMSKTDSPPVRLRVTPDPERAAELQRRMEALQYRPETGFHRDRLQGKTEKPVLRLVK</sequence>
<gene>
    <name evidence="2" type="ORF">GCM10011487_01680</name>
</gene>
<evidence type="ECO:0000256" key="1">
    <source>
        <dbReference type="SAM" id="MobiDB-lite"/>
    </source>
</evidence>
<feature type="compositionally biased region" description="Basic and acidic residues" evidence="1">
    <location>
        <begin position="69"/>
        <end position="89"/>
    </location>
</feature>
<dbReference type="Proteomes" id="UP000445000">
    <property type="component" value="Unassembled WGS sequence"/>
</dbReference>
<feature type="region of interest" description="Disordered" evidence="1">
    <location>
        <begin position="67"/>
        <end position="89"/>
    </location>
</feature>
<keyword evidence="3" id="KW-1185">Reference proteome</keyword>
<evidence type="ECO:0000313" key="3">
    <source>
        <dbReference type="Proteomes" id="UP000445000"/>
    </source>
</evidence>
<comment type="caution">
    <text evidence="2">The sequence shown here is derived from an EMBL/GenBank/DDBJ whole genome shotgun (WGS) entry which is preliminary data.</text>
</comment>
<dbReference type="AlphaFoldDB" id="A0A829Y5D1"/>
<protein>
    <submittedName>
        <fullName evidence="2">Uncharacterized protein</fullName>
    </submittedName>
</protein>
<dbReference type="EMBL" id="BLJN01000001">
    <property type="protein sequence ID" value="GFE78168.1"/>
    <property type="molecule type" value="Genomic_DNA"/>
</dbReference>
<accession>A0A829Y5D1</accession>
<name>A0A829Y5D1_9GAMM</name>